<dbReference type="EMBL" id="FZMP01000190">
    <property type="protein sequence ID" value="SNQ61655.1"/>
    <property type="molecule type" value="Genomic_DNA"/>
</dbReference>
<evidence type="ECO:0000256" key="2">
    <source>
        <dbReference type="ARBA" id="ARBA00022475"/>
    </source>
</evidence>
<keyword evidence="3 6" id="KW-0812">Transmembrane</keyword>
<keyword evidence="2" id="KW-1003">Cell membrane</keyword>
<dbReference type="InterPro" id="IPR013525">
    <property type="entry name" value="ABC2_TM"/>
</dbReference>
<dbReference type="Pfam" id="PF12698">
    <property type="entry name" value="ABC2_membrane_3"/>
    <property type="match status" value="1"/>
</dbReference>
<name>A0A284VQU7_9EURY</name>
<feature type="transmembrane region" description="Helical" evidence="6">
    <location>
        <begin position="176"/>
        <end position="202"/>
    </location>
</feature>
<evidence type="ECO:0000259" key="7">
    <source>
        <dbReference type="Pfam" id="PF12698"/>
    </source>
</evidence>
<feature type="transmembrane region" description="Helical" evidence="6">
    <location>
        <begin position="223"/>
        <end position="245"/>
    </location>
</feature>
<keyword evidence="4 6" id="KW-1133">Transmembrane helix</keyword>
<sequence length="351" mass="38536">MGNTLLIAKKEMSSLLHEKTLVLAIIIQLLIASFSSLLVIGLASFFDPGALGRYDMEKANVGIVGGGELTQFIEKSNVKPYYYSELKYALDDFNNNRIDAVIIVPPANADGNEIIELTLYLPKSDIKGTLVTLQLKKPLEEYEGFVRSVRAPRIGFEPVKLYVDGTPRKTSTYFEFIYGVLIPLLVFTPAFISGGLVIDMLTEEYERKTMDLLLVSPVSLSEILNGKMLTAVVIVPMQSFLWLALVSLNRIAVHNVGSILLLVSVTAVIIVLLGAIIAVKYKDRAISQYLYSLVLIPLFLSVYLFASSPFNLVARLSADAIGKEVLIYLGLYAALAILLCICARNTIGSSK</sequence>
<comment type="subcellular location">
    <subcellularLocation>
        <location evidence="1">Cell membrane</location>
        <topology evidence="1">Multi-pass membrane protein</topology>
    </subcellularLocation>
</comment>
<feature type="domain" description="ABC-2 type transporter transmembrane" evidence="7">
    <location>
        <begin position="36"/>
        <end position="311"/>
    </location>
</feature>
<keyword evidence="9" id="KW-1185">Reference proteome</keyword>
<evidence type="ECO:0000256" key="3">
    <source>
        <dbReference type="ARBA" id="ARBA00022692"/>
    </source>
</evidence>
<dbReference type="Proteomes" id="UP000218615">
    <property type="component" value="Unassembled WGS sequence"/>
</dbReference>
<evidence type="ECO:0000256" key="5">
    <source>
        <dbReference type="ARBA" id="ARBA00023136"/>
    </source>
</evidence>
<evidence type="ECO:0000313" key="8">
    <source>
        <dbReference type="EMBL" id="SNQ61655.1"/>
    </source>
</evidence>
<protein>
    <recommendedName>
        <fullName evidence="7">ABC-2 type transporter transmembrane domain-containing protein</fullName>
    </recommendedName>
</protein>
<proteinExistence type="predicted"/>
<evidence type="ECO:0000256" key="4">
    <source>
        <dbReference type="ARBA" id="ARBA00022989"/>
    </source>
</evidence>
<dbReference type="RefSeq" id="WP_257000056.1">
    <property type="nucleotide sequence ID" value="NZ_FZMP01000190.1"/>
</dbReference>
<reference evidence="9" key="1">
    <citation type="submission" date="2017-06" db="EMBL/GenBank/DDBJ databases">
        <authorList>
            <person name="Cremers G."/>
        </authorList>
    </citation>
    <scope>NUCLEOTIDE SEQUENCE [LARGE SCALE GENOMIC DNA]</scope>
</reference>
<dbReference type="InterPro" id="IPR051449">
    <property type="entry name" value="ABC-2_transporter_component"/>
</dbReference>
<dbReference type="AlphaFoldDB" id="A0A284VQU7"/>
<dbReference type="GO" id="GO:0140359">
    <property type="term" value="F:ABC-type transporter activity"/>
    <property type="evidence" value="ECO:0007669"/>
    <property type="project" value="InterPro"/>
</dbReference>
<organism evidence="8 9">
    <name type="scientific">Candidatus Methanoperedens nitratireducens</name>
    <dbReference type="NCBI Taxonomy" id="1392998"/>
    <lineage>
        <taxon>Archaea</taxon>
        <taxon>Methanobacteriati</taxon>
        <taxon>Methanobacteriota</taxon>
        <taxon>Stenosarchaea group</taxon>
        <taxon>Methanomicrobia</taxon>
        <taxon>Methanosarcinales</taxon>
        <taxon>ANME-2 cluster</taxon>
        <taxon>Candidatus Methanoperedentaceae</taxon>
        <taxon>Candidatus Methanoperedens</taxon>
    </lineage>
</organism>
<dbReference type="PANTHER" id="PTHR30294:SF29">
    <property type="entry name" value="MULTIDRUG ABC TRANSPORTER PERMEASE YBHS-RELATED"/>
    <property type="match status" value="1"/>
</dbReference>
<keyword evidence="5 6" id="KW-0472">Membrane</keyword>
<gene>
    <name evidence="8" type="ORF">MNV_440004</name>
</gene>
<feature type="transmembrane region" description="Helical" evidence="6">
    <location>
        <begin position="326"/>
        <end position="347"/>
    </location>
</feature>
<dbReference type="PANTHER" id="PTHR30294">
    <property type="entry name" value="MEMBRANE COMPONENT OF ABC TRANSPORTER YHHJ-RELATED"/>
    <property type="match status" value="1"/>
</dbReference>
<feature type="transmembrane region" description="Helical" evidence="6">
    <location>
        <begin position="251"/>
        <end position="277"/>
    </location>
</feature>
<dbReference type="GO" id="GO:0005886">
    <property type="term" value="C:plasma membrane"/>
    <property type="evidence" value="ECO:0007669"/>
    <property type="project" value="UniProtKB-SubCell"/>
</dbReference>
<feature type="transmembrane region" description="Helical" evidence="6">
    <location>
        <begin position="21"/>
        <end position="46"/>
    </location>
</feature>
<evidence type="ECO:0000313" key="9">
    <source>
        <dbReference type="Proteomes" id="UP000218615"/>
    </source>
</evidence>
<evidence type="ECO:0000256" key="6">
    <source>
        <dbReference type="SAM" id="Phobius"/>
    </source>
</evidence>
<accession>A0A284VQU7</accession>
<feature type="transmembrane region" description="Helical" evidence="6">
    <location>
        <begin position="289"/>
        <end position="306"/>
    </location>
</feature>
<evidence type="ECO:0000256" key="1">
    <source>
        <dbReference type="ARBA" id="ARBA00004651"/>
    </source>
</evidence>